<sequence length="201" mass="19748">MRSRSLPALLLTAALAVPLAACSAPASSVPSEAPTATAEDSAQAVVRSLGAVPVPSAPSAEPTASANASHGAVLAIGAPVAATLPDGSSVILTALGPDTAPVPVPTSHPTAAPDIPIEGTITVRVKATSGSVAISAGDLDCRDQRGRTVALNPVGPATVTVAAGSQADLVVRGTFHDGAAQVTLRHAGHALALWTFNIEND</sequence>
<dbReference type="EMBL" id="FNSN01000003">
    <property type="protein sequence ID" value="SEB46526.1"/>
    <property type="molecule type" value="Genomic_DNA"/>
</dbReference>
<reference evidence="2 3" key="1">
    <citation type="submission" date="2016-10" db="EMBL/GenBank/DDBJ databases">
        <authorList>
            <person name="de Groot N.N."/>
        </authorList>
    </citation>
    <scope>NUCLEOTIDE SEQUENCE [LARGE SCALE GENOMIC DNA]</scope>
    <source>
        <strain evidence="2 3">DSM 10495</strain>
    </source>
</reference>
<evidence type="ECO:0000256" key="1">
    <source>
        <dbReference type="SAM" id="SignalP"/>
    </source>
</evidence>
<dbReference type="Proteomes" id="UP000182652">
    <property type="component" value="Unassembled WGS sequence"/>
</dbReference>
<name>A0A1H4JKY0_9MICC</name>
<gene>
    <name evidence="2" type="ORF">SAMN04489745_0226</name>
</gene>
<dbReference type="RefSeq" id="WP_066216655.1">
    <property type="nucleotide sequence ID" value="NZ_FNSN01000003.1"/>
</dbReference>
<evidence type="ECO:0000313" key="2">
    <source>
        <dbReference type="EMBL" id="SEB46526.1"/>
    </source>
</evidence>
<feature type="chain" id="PRO_5010161878" evidence="1">
    <location>
        <begin position="27"/>
        <end position="201"/>
    </location>
</feature>
<dbReference type="STRING" id="156980.SAMN04489745_0226"/>
<accession>A0A1H4JKY0</accession>
<keyword evidence="1" id="KW-0732">Signal</keyword>
<proteinExistence type="predicted"/>
<evidence type="ECO:0000313" key="3">
    <source>
        <dbReference type="Proteomes" id="UP000182652"/>
    </source>
</evidence>
<keyword evidence="3" id="KW-1185">Reference proteome</keyword>
<protein>
    <submittedName>
        <fullName evidence="2">Uncharacterized protein</fullName>
    </submittedName>
</protein>
<feature type="signal peptide" evidence="1">
    <location>
        <begin position="1"/>
        <end position="26"/>
    </location>
</feature>
<organism evidence="2 3">
    <name type="scientific">Arthrobacter woluwensis</name>
    <dbReference type="NCBI Taxonomy" id="156980"/>
    <lineage>
        <taxon>Bacteria</taxon>
        <taxon>Bacillati</taxon>
        <taxon>Actinomycetota</taxon>
        <taxon>Actinomycetes</taxon>
        <taxon>Micrococcales</taxon>
        <taxon>Micrococcaceae</taxon>
        <taxon>Arthrobacter</taxon>
    </lineage>
</organism>
<dbReference type="AlphaFoldDB" id="A0A1H4JKY0"/>